<dbReference type="AlphaFoldDB" id="A0A445D8P6"/>
<accession>A0A445D8P6</accession>
<evidence type="ECO:0000313" key="2">
    <source>
        <dbReference type="Proteomes" id="UP000289738"/>
    </source>
</evidence>
<gene>
    <name evidence="1" type="ORF">Ahy_A05g025442</name>
</gene>
<protein>
    <submittedName>
        <fullName evidence="1">Uncharacterized protein</fullName>
    </submittedName>
</protein>
<proteinExistence type="predicted"/>
<sequence length="78" mass="8866">MKFPLRNFFLSFGQLWEVPGWRGPWGFWISSPQFRNSPSTSSFFFNDSPATTTSTTILTTIARRQNLTASSSNTKVAR</sequence>
<organism evidence="1 2">
    <name type="scientific">Arachis hypogaea</name>
    <name type="common">Peanut</name>
    <dbReference type="NCBI Taxonomy" id="3818"/>
    <lineage>
        <taxon>Eukaryota</taxon>
        <taxon>Viridiplantae</taxon>
        <taxon>Streptophyta</taxon>
        <taxon>Embryophyta</taxon>
        <taxon>Tracheophyta</taxon>
        <taxon>Spermatophyta</taxon>
        <taxon>Magnoliopsida</taxon>
        <taxon>eudicotyledons</taxon>
        <taxon>Gunneridae</taxon>
        <taxon>Pentapetalae</taxon>
        <taxon>rosids</taxon>
        <taxon>fabids</taxon>
        <taxon>Fabales</taxon>
        <taxon>Fabaceae</taxon>
        <taxon>Papilionoideae</taxon>
        <taxon>50 kb inversion clade</taxon>
        <taxon>dalbergioids sensu lato</taxon>
        <taxon>Dalbergieae</taxon>
        <taxon>Pterocarpus clade</taxon>
        <taxon>Arachis</taxon>
    </lineage>
</organism>
<keyword evidence="2" id="KW-1185">Reference proteome</keyword>
<dbReference type="Proteomes" id="UP000289738">
    <property type="component" value="Chromosome A05"/>
</dbReference>
<reference evidence="1 2" key="1">
    <citation type="submission" date="2019-01" db="EMBL/GenBank/DDBJ databases">
        <title>Sequencing of cultivated peanut Arachis hypogaea provides insights into genome evolution and oil improvement.</title>
        <authorList>
            <person name="Chen X."/>
        </authorList>
    </citation>
    <scope>NUCLEOTIDE SEQUENCE [LARGE SCALE GENOMIC DNA]</scope>
    <source>
        <strain evidence="2">cv. Fuhuasheng</strain>
        <tissue evidence="1">Leaves</tissue>
    </source>
</reference>
<dbReference type="EMBL" id="SDMP01000005">
    <property type="protein sequence ID" value="RYR59542.1"/>
    <property type="molecule type" value="Genomic_DNA"/>
</dbReference>
<comment type="caution">
    <text evidence="1">The sequence shown here is derived from an EMBL/GenBank/DDBJ whole genome shotgun (WGS) entry which is preliminary data.</text>
</comment>
<evidence type="ECO:0000313" key="1">
    <source>
        <dbReference type="EMBL" id="RYR59542.1"/>
    </source>
</evidence>
<name>A0A445D8P6_ARAHY</name>